<accession>A0A0F7SW16</accession>
<feature type="region of interest" description="Disordered" evidence="1">
    <location>
        <begin position="105"/>
        <end position="136"/>
    </location>
</feature>
<keyword evidence="2" id="KW-0472">Membrane</keyword>
<feature type="region of interest" description="Disordered" evidence="1">
    <location>
        <begin position="1"/>
        <end position="39"/>
    </location>
</feature>
<protein>
    <submittedName>
        <fullName evidence="3">Uncharacterized protein</fullName>
    </submittedName>
</protein>
<evidence type="ECO:0000256" key="1">
    <source>
        <dbReference type="SAM" id="MobiDB-lite"/>
    </source>
</evidence>
<dbReference type="EMBL" id="LN483332">
    <property type="protein sequence ID" value="CED84929.1"/>
    <property type="molecule type" value="Genomic_DNA"/>
</dbReference>
<evidence type="ECO:0000256" key="2">
    <source>
        <dbReference type="SAM" id="Phobius"/>
    </source>
</evidence>
<feature type="region of interest" description="Disordered" evidence="1">
    <location>
        <begin position="186"/>
        <end position="238"/>
    </location>
</feature>
<name>A0A0F7SW16_PHARH</name>
<feature type="transmembrane region" description="Helical" evidence="2">
    <location>
        <begin position="77"/>
        <end position="99"/>
    </location>
</feature>
<reference evidence="3" key="1">
    <citation type="submission" date="2014-08" db="EMBL/GenBank/DDBJ databases">
        <authorList>
            <person name="Sharma Rahul"/>
            <person name="Thines Marco"/>
        </authorList>
    </citation>
    <scope>NUCLEOTIDE SEQUENCE</scope>
</reference>
<organism evidence="3">
    <name type="scientific">Phaffia rhodozyma</name>
    <name type="common">Yeast</name>
    <name type="synonym">Xanthophyllomyces dendrorhous</name>
    <dbReference type="NCBI Taxonomy" id="264483"/>
    <lineage>
        <taxon>Eukaryota</taxon>
        <taxon>Fungi</taxon>
        <taxon>Dikarya</taxon>
        <taxon>Basidiomycota</taxon>
        <taxon>Agaricomycotina</taxon>
        <taxon>Tremellomycetes</taxon>
        <taxon>Cystofilobasidiales</taxon>
        <taxon>Mrakiaceae</taxon>
        <taxon>Phaffia</taxon>
    </lineage>
</organism>
<evidence type="ECO:0000313" key="3">
    <source>
        <dbReference type="EMBL" id="CED84929.1"/>
    </source>
</evidence>
<feature type="compositionally biased region" description="Acidic residues" evidence="1">
    <location>
        <begin position="107"/>
        <end position="120"/>
    </location>
</feature>
<dbReference type="AlphaFoldDB" id="A0A0F7SW16"/>
<proteinExistence type="predicted"/>
<sequence>MTEKTASGRRTEVLGPPVDQLVRPAVDRPAGGEDEGLEGKIDPVRIDGSVWRSLVRRRMRSRLQRRRSRRHRRANEGVWVAAVADLVVSVVVLVVAAVAEVGPAGAEGEEVETGGDVDVSEGERGGEGDDVEPSAAEERRVFSHPLGHWLDVRHVKAAEDGCDDGVCCLVCGLIGEWGDVGEREHTEAAEPGGELDDGSVGVESTGRVPDEENRLGSSGRIDGEARDRAGSGGWAVSG</sequence>
<keyword evidence="2" id="KW-0812">Transmembrane</keyword>
<keyword evidence="2" id="KW-1133">Transmembrane helix</keyword>